<gene>
    <name evidence="1" type="ORF">ACT75_09230</name>
</gene>
<name>A0AAC8Y0V6_AGGAC</name>
<organism evidence="1 2">
    <name type="scientific">Aggregatibacter actinomycetemcomitans</name>
    <name type="common">Actinobacillus actinomycetemcomitans</name>
    <name type="synonym">Haemophilus actinomycetemcomitans</name>
    <dbReference type="NCBI Taxonomy" id="714"/>
    <lineage>
        <taxon>Bacteria</taxon>
        <taxon>Pseudomonadati</taxon>
        <taxon>Pseudomonadota</taxon>
        <taxon>Gammaproteobacteria</taxon>
        <taxon>Pasteurellales</taxon>
        <taxon>Pasteurellaceae</taxon>
        <taxon>Aggregatibacter</taxon>
    </lineage>
</organism>
<evidence type="ECO:0000313" key="1">
    <source>
        <dbReference type="EMBL" id="AMQ95170.1"/>
    </source>
</evidence>
<dbReference type="EMBL" id="CP012959">
    <property type="protein sequence ID" value="AMQ95170.1"/>
    <property type="molecule type" value="Genomic_DNA"/>
</dbReference>
<protein>
    <submittedName>
        <fullName evidence="1">Uncharacterized protein</fullName>
    </submittedName>
</protein>
<sequence length="68" mass="7702">MRGNFDMKTTIKNQLNGVTEEFKALYRNVIESAKGTASLPAMVIQRANPQLYDILTNGLFQEKLSLRI</sequence>
<proteinExistence type="predicted"/>
<accession>A0AAC8Y0V6</accession>
<dbReference type="AlphaFoldDB" id="A0AAC8Y0V6"/>
<evidence type="ECO:0000313" key="2">
    <source>
        <dbReference type="Proteomes" id="UP000072236"/>
    </source>
</evidence>
<reference evidence="1 2" key="1">
    <citation type="submission" date="2015-10" db="EMBL/GenBank/DDBJ databases">
        <title>Tn-seq of a polymicrobial infection.</title>
        <authorList>
            <person name="Stacy A."/>
            <person name="Rumbaugh K.P."/>
            <person name="Whiteley M."/>
        </authorList>
    </citation>
    <scope>NUCLEOTIDE SEQUENCE [LARGE SCALE GENOMIC DNA]</scope>
    <source>
        <strain evidence="1 2">624</strain>
    </source>
</reference>
<dbReference type="KEGG" id="aact:ACT75_09230"/>
<dbReference type="Proteomes" id="UP000072236">
    <property type="component" value="Chromosome"/>
</dbReference>